<comment type="caution">
    <text evidence="1">The sequence shown here is derived from an EMBL/GenBank/DDBJ whole genome shotgun (WGS) entry which is preliminary data.</text>
</comment>
<gene>
    <name evidence="1" type="ORF">KIPB_003608</name>
</gene>
<evidence type="ECO:0000313" key="2">
    <source>
        <dbReference type="Proteomes" id="UP000265618"/>
    </source>
</evidence>
<proteinExistence type="predicted"/>
<dbReference type="Proteomes" id="UP000265618">
    <property type="component" value="Unassembled WGS sequence"/>
</dbReference>
<organism evidence="1 2">
    <name type="scientific">Kipferlia bialata</name>
    <dbReference type="NCBI Taxonomy" id="797122"/>
    <lineage>
        <taxon>Eukaryota</taxon>
        <taxon>Metamonada</taxon>
        <taxon>Carpediemonas-like organisms</taxon>
        <taxon>Kipferlia</taxon>
    </lineage>
</organism>
<evidence type="ECO:0000313" key="1">
    <source>
        <dbReference type="EMBL" id="GIQ82464.1"/>
    </source>
</evidence>
<dbReference type="EMBL" id="BDIP01000703">
    <property type="protein sequence ID" value="GIQ82464.1"/>
    <property type="molecule type" value="Genomic_DNA"/>
</dbReference>
<name>A0A9K3CSF8_9EUKA</name>
<keyword evidence="2" id="KW-1185">Reference proteome</keyword>
<accession>A0A9K3CSF8</accession>
<sequence>IVSGGSCICSMASRVVVEAKRKHISAATVPFVLLDCVMYRFDTQAPGPVHLALTRQDGLICAGSAPPWHPPALLLDGISASHCHRLWETLRSLE</sequence>
<protein>
    <submittedName>
        <fullName evidence="1">Uncharacterized protein</fullName>
    </submittedName>
</protein>
<dbReference type="AlphaFoldDB" id="A0A9K3CSF8"/>
<feature type="non-terminal residue" evidence="1">
    <location>
        <position position="1"/>
    </location>
</feature>
<reference evidence="1 2" key="1">
    <citation type="journal article" date="2018" name="PLoS ONE">
        <title>The draft genome of Kipferlia bialata reveals reductive genome evolution in fornicate parasites.</title>
        <authorList>
            <person name="Tanifuji G."/>
            <person name="Takabayashi S."/>
            <person name="Kume K."/>
            <person name="Takagi M."/>
            <person name="Nakayama T."/>
            <person name="Kamikawa R."/>
            <person name="Inagaki Y."/>
            <person name="Hashimoto T."/>
        </authorList>
    </citation>
    <scope>NUCLEOTIDE SEQUENCE [LARGE SCALE GENOMIC DNA]</scope>
    <source>
        <strain evidence="1">NY0173</strain>
    </source>
</reference>